<dbReference type="InterPro" id="IPR032599">
    <property type="entry name" value="YcdB/YcdC_rep_domain"/>
</dbReference>
<dbReference type="Pfam" id="PF16244">
    <property type="entry name" value="DUF4901"/>
    <property type="match status" value="2"/>
</dbReference>
<organism evidence="2">
    <name type="scientific">anaerobic digester metagenome</name>
    <dbReference type="NCBI Taxonomy" id="1263854"/>
    <lineage>
        <taxon>unclassified sequences</taxon>
        <taxon>metagenomes</taxon>
        <taxon>ecological metagenomes</taxon>
    </lineage>
</organism>
<gene>
    <name evidence="2" type="primary">xynA1</name>
    <name evidence="2" type="ORF">SCFA_1900002</name>
</gene>
<evidence type="ECO:0000313" key="2">
    <source>
        <dbReference type="EMBL" id="VFU12844.1"/>
    </source>
</evidence>
<dbReference type="EMBL" id="CAADRN010000102">
    <property type="protein sequence ID" value="VFU12844.1"/>
    <property type="molecule type" value="Genomic_DNA"/>
</dbReference>
<feature type="domain" description="SLH" evidence="1">
    <location>
        <begin position="707"/>
        <end position="762"/>
    </location>
</feature>
<feature type="domain" description="SLH" evidence="1">
    <location>
        <begin position="589"/>
        <end position="651"/>
    </location>
</feature>
<reference evidence="2" key="1">
    <citation type="submission" date="2019-03" db="EMBL/GenBank/DDBJ databases">
        <authorList>
            <person name="Hao L."/>
        </authorList>
    </citation>
    <scope>NUCLEOTIDE SEQUENCE</scope>
</reference>
<keyword evidence="2" id="KW-0378">Hydrolase</keyword>
<sequence>MVKRSWTAGIILLSLALGFFCAGRGVAGAELASVDGKMERAIEVTAAGNEGNTGDGEQAAISLEQAIQIARQAFKIPAELDQFSSGFSQSDENSFWELRWYRSSMQGGEMSVRVNSDTGEIWSMYKWLPPAAGVEYRGLPVYTREKAQAIAAAFIQKLHPERFGETILQPGRDYIPPLSFKERGAVEYNFNYARVIEGVLYPDNGINVAVNGDTGEVIRFDLNWGETRDFPPPVTKISLPQARQIFLNESAPELNYFRPYAPYGMDAPVKLVYRQPENRRQVLIDALTGKLLNQDMNYYYGYGGGGDAGAAPEYSLKQQDVQLNPAEEMELDEVKNLLSRDKALEKARSTVGIPADYTLTSSRLEQDYMIKSVKTWNFSWQAGDKSVGGGLNVTIDAVNGDLIAFNHYENIYDEYKNQEVKYGEEEARRIAEDFIKKNQPNRWEQVLLESLQPVPGPVLTPLEEPVTSSYAIRYTRIVKDVKFPDNGFYVNVNSATGKITSYRMNWWDLVFPDPEGVISREEAANKYLKEAPLKVGYLRLWPREGYWKQPDQEAKIHLVYYQANLNFEMLDAFTGQPLNGEGGVVHPEGAKAEFSDMEGHPAREAVEQLAAAGIVVEDSGKFRPDDAVTQAELIAMLVRCFDQSPGVAAGGEEPWYQVYFEKAARIGIIQAGEKPEPEAPVNREILARLMIHSMDLYKVARFSDIYVLDFQDAEDISGHLKGHAVLSAALGLIKTVEGRFEPKGVVTRAEAAETVVRFLKNS</sequence>
<evidence type="ECO:0000259" key="1">
    <source>
        <dbReference type="PROSITE" id="PS51272"/>
    </source>
</evidence>
<keyword evidence="2" id="KW-0624">Polysaccharide degradation</keyword>
<protein>
    <submittedName>
        <fullName evidence="2">Endo-1,4-beta-xylanase A</fullName>
        <ecNumber evidence="2">3.2.1.8</ecNumber>
    </submittedName>
</protein>
<dbReference type="AlphaFoldDB" id="A0A485LXH7"/>
<dbReference type="EC" id="3.2.1.8" evidence="2"/>
<keyword evidence="2" id="KW-0119">Carbohydrate metabolism</keyword>
<dbReference type="InterPro" id="IPR001119">
    <property type="entry name" value="SLH_dom"/>
</dbReference>
<proteinExistence type="predicted"/>
<accession>A0A485LXH7</accession>
<name>A0A485LXH7_9ZZZZ</name>
<dbReference type="GO" id="GO:0045493">
    <property type="term" value="P:xylan catabolic process"/>
    <property type="evidence" value="ECO:0007669"/>
    <property type="project" value="UniProtKB-KW"/>
</dbReference>
<keyword evidence="2" id="KW-0858">Xylan degradation</keyword>
<dbReference type="Pfam" id="PF00395">
    <property type="entry name" value="SLH"/>
    <property type="match status" value="2"/>
</dbReference>
<dbReference type="PROSITE" id="PS51272">
    <property type="entry name" value="SLH"/>
    <property type="match status" value="2"/>
</dbReference>
<dbReference type="GO" id="GO:0031176">
    <property type="term" value="F:endo-1,4-beta-xylanase activity"/>
    <property type="evidence" value="ECO:0007669"/>
    <property type="project" value="UniProtKB-EC"/>
</dbReference>
<keyword evidence="2" id="KW-0326">Glycosidase</keyword>